<reference evidence="4" key="1">
    <citation type="journal article" date="2023" name="IMA Fungus">
        <title>Comparative genomic study of the Penicillium genus elucidates a diverse pangenome and 15 lateral gene transfer events.</title>
        <authorList>
            <person name="Petersen C."/>
            <person name="Sorensen T."/>
            <person name="Nielsen M.R."/>
            <person name="Sondergaard T.E."/>
            <person name="Sorensen J.L."/>
            <person name="Fitzpatrick D.A."/>
            <person name="Frisvad J.C."/>
            <person name="Nielsen K.L."/>
        </authorList>
    </citation>
    <scope>NUCLEOTIDE SEQUENCE</scope>
    <source>
        <strain evidence="4">IBT 17514</strain>
    </source>
</reference>
<reference evidence="4" key="2">
    <citation type="submission" date="2023-01" db="EMBL/GenBank/DDBJ databases">
        <authorList>
            <person name="Petersen C."/>
        </authorList>
    </citation>
    <scope>NUCLEOTIDE SEQUENCE</scope>
    <source>
        <strain evidence="4">IBT 17514</strain>
    </source>
</reference>
<dbReference type="InterPro" id="IPR017795">
    <property type="entry name" value="ABBA_NscD-like"/>
</dbReference>
<comment type="similarity">
    <text evidence="2">Belongs to the tryptophan dimethylallyltransferase family.</text>
</comment>
<evidence type="ECO:0000313" key="5">
    <source>
        <dbReference type="Proteomes" id="UP001215712"/>
    </source>
</evidence>
<gene>
    <name evidence="4" type="ORF">N7493_011182</name>
</gene>
<dbReference type="AlphaFoldDB" id="A0AAD6MQX0"/>
<proteinExistence type="inferred from homology"/>
<dbReference type="SFLD" id="SFLDS00036">
    <property type="entry name" value="Aromatic_Prenyltransferase"/>
    <property type="match status" value="1"/>
</dbReference>
<sequence>MGSKPSSSRPCWRSFMTDDHTPIEYSWKWKSGGRAPEIRYSIEPISIQGDSYRTDPMNQSPTVDLLHNLSHSIPSLDMTWFNDFQQSPLGPGTPASTHPEAGRSSVFLAFEMVHGRIGVKAYFLPVETPSQTAAQQIFDAIRMAGCSNIEAVHSLEEYLLEAKNQGHSIKPFMVGIDCIDPGQSRLKIYARAQETSYSFVRNAMTLGGRRKGLDGVIGELNELWKSTLGLAPDEPQERPLPKSSHHTSGTLFYFDVAPKSPLPDVKTYIPVRHYAESDLTSALSLLNFIEKRNISDHTQACMRCLQELATPDGLGSTTGVQTYITVAFEGDNLSITSHLNPQIYDLSRWSA</sequence>
<dbReference type="InterPro" id="IPR033964">
    <property type="entry name" value="ABBA"/>
</dbReference>
<evidence type="ECO:0000313" key="4">
    <source>
        <dbReference type="EMBL" id="KAJ5704044.1"/>
    </source>
</evidence>
<evidence type="ECO:0000256" key="3">
    <source>
        <dbReference type="ARBA" id="ARBA00022679"/>
    </source>
</evidence>
<dbReference type="PANTHER" id="PTHR40627">
    <property type="entry name" value="INDOLE PRENYLTRANSFERASE TDIB-RELATED"/>
    <property type="match status" value="1"/>
</dbReference>
<keyword evidence="5" id="KW-1185">Reference proteome</keyword>
<evidence type="ECO:0000256" key="2">
    <source>
        <dbReference type="ARBA" id="ARBA00010209"/>
    </source>
</evidence>
<name>A0AAD6MQX0_9EURO</name>
<comment type="caution">
    <text evidence="4">The sequence shown here is derived from an EMBL/GenBank/DDBJ whole genome shotgun (WGS) entry which is preliminary data.</text>
</comment>
<comment type="pathway">
    <text evidence="1">Secondary metabolite biosynthesis.</text>
</comment>
<organism evidence="4 5">
    <name type="scientific">Penicillium malachiteum</name>
    <dbReference type="NCBI Taxonomy" id="1324776"/>
    <lineage>
        <taxon>Eukaryota</taxon>
        <taxon>Fungi</taxon>
        <taxon>Dikarya</taxon>
        <taxon>Ascomycota</taxon>
        <taxon>Pezizomycotina</taxon>
        <taxon>Eurotiomycetes</taxon>
        <taxon>Eurotiomycetidae</taxon>
        <taxon>Eurotiales</taxon>
        <taxon>Aspergillaceae</taxon>
        <taxon>Penicillium</taxon>
    </lineage>
</organism>
<dbReference type="GO" id="GO:0016765">
    <property type="term" value="F:transferase activity, transferring alkyl or aryl (other than methyl) groups"/>
    <property type="evidence" value="ECO:0007669"/>
    <property type="project" value="InterPro"/>
</dbReference>
<accession>A0AAD6MQX0</accession>
<evidence type="ECO:0000256" key="1">
    <source>
        <dbReference type="ARBA" id="ARBA00005179"/>
    </source>
</evidence>
<dbReference type="EMBL" id="JAQJAN010000020">
    <property type="protein sequence ID" value="KAJ5704044.1"/>
    <property type="molecule type" value="Genomic_DNA"/>
</dbReference>
<keyword evidence="3" id="KW-0808">Transferase</keyword>
<dbReference type="CDD" id="cd13929">
    <property type="entry name" value="PT-DMATS_CymD"/>
    <property type="match status" value="1"/>
</dbReference>
<dbReference type="GO" id="GO:0009820">
    <property type="term" value="P:alkaloid metabolic process"/>
    <property type="evidence" value="ECO:0007669"/>
    <property type="project" value="InterPro"/>
</dbReference>
<protein>
    <submittedName>
        <fullName evidence="4">Aromatic prenyltransferase</fullName>
    </submittedName>
</protein>
<dbReference type="Pfam" id="PF11991">
    <property type="entry name" value="Trp_DMAT"/>
    <property type="match status" value="1"/>
</dbReference>
<dbReference type="NCBIfam" id="TIGR03429">
    <property type="entry name" value="arom_pren_DMATS"/>
    <property type="match status" value="1"/>
</dbReference>
<dbReference type="Proteomes" id="UP001215712">
    <property type="component" value="Unassembled WGS sequence"/>
</dbReference>
<dbReference type="PANTHER" id="PTHR40627:SF4">
    <property type="entry name" value="PRENYLTRANSFERASE ASQH1-RELATED"/>
    <property type="match status" value="1"/>
</dbReference>